<proteinExistence type="inferred from homology"/>
<evidence type="ECO:0008006" key="5">
    <source>
        <dbReference type="Google" id="ProtNLM"/>
    </source>
</evidence>
<comment type="similarity">
    <text evidence="1">Belongs to the hemerythrin family.</text>
</comment>
<reference evidence="4" key="1">
    <citation type="journal article" date="2007" name="J. Bacteriol.">
        <title>Comparative genome analysis of four magnetotactic bacteria reveals a complex set of group-specific genes implicated in magnetosome biomineralization and function.</title>
        <authorList>
            <person name="Richter M."/>
            <person name="Kube M."/>
            <person name="Bazylinski D.A."/>
            <person name="Lombardot T."/>
            <person name="Gloeckner F.O."/>
            <person name="Reinhardt R."/>
            <person name="Schueler D."/>
        </authorList>
    </citation>
    <scope>NUCLEOTIDE SEQUENCE</scope>
    <source>
        <strain evidence="4">MSR-1</strain>
    </source>
</reference>
<dbReference type="RefSeq" id="WP_024079683.1">
    <property type="nucleotide sequence ID" value="NZ_CP027527.1"/>
</dbReference>
<dbReference type="AlphaFoldDB" id="A4TVE5"/>
<keyword evidence="2" id="KW-0479">Metal-binding</keyword>
<dbReference type="NCBIfam" id="TIGR02481">
    <property type="entry name" value="hemeryth_dom"/>
    <property type="match status" value="1"/>
</dbReference>
<evidence type="ECO:0000256" key="3">
    <source>
        <dbReference type="ARBA" id="ARBA00023004"/>
    </source>
</evidence>
<organism evidence="4">
    <name type="scientific">Magnetospirillum gryphiswaldense</name>
    <dbReference type="NCBI Taxonomy" id="55518"/>
    <lineage>
        <taxon>Bacteria</taxon>
        <taxon>Pseudomonadati</taxon>
        <taxon>Pseudomonadota</taxon>
        <taxon>Alphaproteobacteria</taxon>
        <taxon>Rhodospirillales</taxon>
        <taxon>Rhodospirillaceae</taxon>
        <taxon>Magnetospirillum</taxon>
    </lineage>
</organism>
<evidence type="ECO:0000256" key="2">
    <source>
        <dbReference type="ARBA" id="ARBA00022723"/>
    </source>
</evidence>
<dbReference type="PANTHER" id="PTHR37164">
    <property type="entry name" value="BACTERIOHEMERYTHRIN"/>
    <property type="match status" value="1"/>
</dbReference>
<dbReference type="Gene3D" id="1.20.120.50">
    <property type="entry name" value="Hemerythrin-like"/>
    <property type="match status" value="1"/>
</dbReference>
<dbReference type="PANTHER" id="PTHR37164:SF1">
    <property type="entry name" value="BACTERIOHEMERYTHRIN"/>
    <property type="match status" value="1"/>
</dbReference>
<dbReference type="SUPFAM" id="SSF47188">
    <property type="entry name" value="Hemerythrin-like"/>
    <property type="match status" value="1"/>
</dbReference>
<dbReference type="CDD" id="cd12107">
    <property type="entry name" value="Hemerythrin"/>
    <property type="match status" value="1"/>
</dbReference>
<evidence type="ECO:0000256" key="1">
    <source>
        <dbReference type="ARBA" id="ARBA00010587"/>
    </source>
</evidence>
<dbReference type="GO" id="GO:0046872">
    <property type="term" value="F:metal ion binding"/>
    <property type="evidence" value="ECO:0007669"/>
    <property type="project" value="UniProtKB-KW"/>
</dbReference>
<protein>
    <recommendedName>
        <fullName evidence="5">Hemerythrin-like domain-containing protein</fullName>
    </recommendedName>
</protein>
<evidence type="ECO:0000313" key="4">
    <source>
        <dbReference type="EMBL" id="CAM74602.1"/>
    </source>
</evidence>
<accession>A4TVE5</accession>
<dbReference type="InterPro" id="IPR050669">
    <property type="entry name" value="Hemerythrin"/>
</dbReference>
<dbReference type="InterPro" id="IPR012827">
    <property type="entry name" value="Hemerythrin_metal-bd"/>
</dbReference>
<dbReference type="EMBL" id="CU459003">
    <property type="protein sequence ID" value="CAM74602.1"/>
    <property type="molecule type" value="Genomic_DNA"/>
</dbReference>
<gene>
    <name evidence="4" type="ORF">MGR_0938</name>
</gene>
<sequence length="133" mass="15065">MLVTWNDDYSLGYKAVDEGHALVIDAINRLNMATSRAHRDGEVAGLLPVLEHRLRQQFSEEESLLRLLNSPNLSEHMAEHERFLSVLEHIRTLFNQGQDVASVLMLNLVCHLVSHLRGTDWDEFGGAAHRRAA</sequence>
<dbReference type="InterPro" id="IPR035938">
    <property type="entry name" value="Hemerythrin-like_sf"/>
</dbReference>
<name>A4TVE5_9PROT</name>
<keyword evidence="3" id="KW-0408">Iron</keyword>